<dbReference type="PROSITE" id="PS00194">
    <property type="entry name" value="THIOREDOXIN_1"/>
    <property type="match status" value="1"/>
</dbReference>
<name>A0ABW5E7J1_9GAMM</name>
<dbReference type="Gene3D" id="3.40.30.10">
    <property type="entry name" value="Glutaredoxin"/>
    <property type="match status" value="1"/>
</dbReference>
<dbReference type="PROSITE" id="PS51352">
    <property type="entry name" value="THIOREDOXIN_2"/>
    <property type="match status" value="1"/>
</dbReference>
<dbReference type="CDD" id="cd03011">
    <property type="entry name" value="TlpA_like_ScsD_MtbDsbE"/>
    <property type="match status" value="1"/>
</dbReference>
<gene>
    <name evidence="3" type="ORF">ACFSKX_03995</name>
</gene>
<feature type="domain" description="Thioredoxin" evidence="2">
    <location>
        <begin position="35"/>
        <end position="169"/>
    </location>
</feature>
<organism evidence="3 4">
    <name type="scientific">Microbulbifer halophilus</name>
    <dbReference type="NCBI Taxonomy" id="453963"/>
    <lineage>
        <taxon>Bacteria</taxon>
        <taxon>Pseudomonadati</taxon>
        <taxon>Pseudomonadota</taxon>
        <taxon>Gammaproteobacteria</taxon>
        <taxon>Cellvibrionales</taxon>
        <taxon>Microbulbiferaceae</taxon>
        <taxon>Microbulbifer</taxon>
    </lineage>
</organism>
<keyword evidence="1" id="KW-0676">Redox-active center</keyword>
<evidence type="ECO:0000313" key="4">
    <source>
        <dbReference type="Proteomes" id="UP001597425"/>
    </source>
</evidence>
<evidence type="ECO:0000259" key="2">
    <source>
        <dbReference type="PROSITE" id="PS51352"/>
    </source>
</evidence>
<dbReference type="InterPro" id="IPR036249">
    <property type="entry name" value="Thioredoxin-like_sf"/>
</dbReference>
<proteinExistence type="predicted"/>
<dbReference type="SUPFAM" id="SSF52833">
    <property type="entry name" value="Thioredoxin-like"/>
    <property type="match status" value="1"/>
</dbReference>
<sequence length="169" mass="18252">MPLRKKLIAALGKLAAVLLFAAVIVGAVGYYQQRGIPTEQAPPLAGTTLEGRAVDLQRMAADGPVLIYFWATWCPYCRVVSPAVSDLARDHQVISVAMQSGDGNELRGYLRDHGLQLPTINDPTGALSGRWGVRVTPTIVIVDSRGDVRWVTSGTTSKWGLQLRLALTD</sequence>
<accession>A0ABW5E7J1</accession>
<evidence type="ECO:0000313" key="3">
    <source>
        <dbReference type="EMBL" id="MFD2309571.1"/>
    </source>
</evidence>
<reference evidence="4" key="1">
    <citation type="journal article" date="2019" name="Int. J. Syst. Evol. Microbiol.">
        <title>The Global Catalogue of Microorganisms (GCM) 10K type strain sequencing project: providing services to taxonomists for standard genome sequencing and annotation.</title>
        <authorList>
            <consortium name="The Broad Institute Genomics Platform"/>
            <consortium name="The Broad Institute Genome Sequencing Center for Infectious Disease"/>
            <person name="Wu L."/>
            <person name="Ma J."/>
        </authorList>
    </citation>
    <scope>NUCLEOTIDE SEQUENCE [LARGE SCALE GENOMIC DNA]</scope>
    <source>
        <strain evidence="4">KCTC 12848</strain>
    </source>
</reference>
<keyword evidence="4" id="KW-1185">Reference proteome</keyword>
<dbReference type="InterPro" id="IPR050553">
    <property type="entry name" value="Thioredoxin_ResA/DsbE_sf"/>
</dbReference>
<dbReference type="Proteomes" id="UP001597425">
    <property type="component" value="Unassembled WGS sequence"/>
</dbReference>
<dbReference type="InterPro" id="IPR017937">
    <property type="entry name" value="Thioredoxin_CS"/>
</dbReference>
<protein>
    <submittedName>
        <fullName evidence="3">Protein disulfide oxidoreductase</fullName>
    </submittedName>
</protein>
<dbReference type="InterPro" id="IPR000866">
    <property type="entry name" value="AhpC/TSA"/>
</dbReference>
<dbReference type="PANTHER" id="PTHR42852">
    <property type="entry name" value="THIOL:DISULFIDE INTERCHANGE PROTEIN DSBE"/>
    <property type="match status" value="1"/>
</dbReference>
<dbReference type="Pfam" id="PF00578">
    <property type="entry name" value="AhpC-TSA"/>
    <property type="match status" value="1"/>
</dbReference>
<dbReference type="EMBL" id="JBHUJD010000004">
    <property type="protein sequence ID" value="MFD2309571.1"/>
    <property type="molecule type" value="Genomic_DNA"/>
</dbReference>
<dbReference type="InterPro" id="IPR013766">
    <property type="entry name" value="Thioredoxin_domain"/>
</dbReference>
<comment type="caution">
    <text evidence="3">The sequence shown here is derived from an EMBL/GenBank/DDBJ whole genome shotgun (WGS) entry which is preliminary data.</text>
</comment>
<evidence type="ECO:0000256" key="1">
    <source>
        <dbReference type="ARBA" id="ARBA00023284"/>
    </source>
</evidence>
<dbReference type="PANTHER" id="PTHR42852:SF17">
    <property type="entry name" value="THIOREDOXIN-LIKE PROTEIN HI_1115"/>
    <property type="match status" value="1"/>
</dbReference>
<dbReference type="RefSeq" id="WP_377535433.1">
    <property type="nucleotide sequence ID" value="NZ_JBHSIG010000001.1"/>
</dbReference>